<dbReference type="AlphaFoldDB" id="T1B087"/>
<sequence>MRHALASIAPRRPLSAATLADLDDDAVQDIDQFVLRFGKLQDVLGTRLFPALLDVLQEPYEDRPMLDKLNRLEKLGLLESTEAWEKLRALRNHFAHEYPDEPALRAAYLNQGFDAAASIETILQHIGQRFGLGLE</sequence>
<dbReference type="Gene3D" id="1.20.120.330">
    <property type="entry name" value="Nucleotidyltransferases domain 2"/>
    <property type="match status" value="1"/>
</dbReference>
<name>T1B087_9ZZZZ</name>
<protein>
    <submittedName>
        <fullName evidence="1">Uncharacterized protein</fullName>
    </submittedName>
</protein>
<evidence type="ECO:0000313" key="1">
    <source>
        <dbReference type="EMBL" id="EQD62008.1"/>
    </source>
</evidence>
<proteinExistence type="predicted"/>
<accession>T1B087</accession>
<organism evidence="1">
    <name type="scientific">mine drainage metagenome</name>
    <dbReference type="NCBI Taxonomy" id="410659"/>
    <lineage>
        <taxon>unclassified sequences</taxon>
        <taxon>metagenomes</taxon>
        <taxon>ecological metagenomes</taxon>
    </lineage>
</organism>
<gene>
    <name evidence="1" type="ORF">B1B_07452</name>
</gene>
<dbReference type="SUPFAM" id="SSF81593">
    <property type="entry name" value="Nucleotidyltransferase substrate binding subunit/domain"/>
    <property type="match status" value="1"/>
</dbReference>
<comment type="caution">
    <text evidence="1">The sequence shown here is derived from an EMBL/GenBank/DDBJ whole genome shotgun (WGS) entry which is preliminary data.</text>
</comment>
<dbReference type="EMBL" id="AUZY01004737">
    <property type="protein sequence ID" value="EQD62008.1"/>
    <property type="molecule type" value="Genomic_DNA"/>
</dbReference>
<reference evidence="1" key="1">
    <citation type="submission" date="2013-08" db="EMBL/GenBank/DDBJ databases">
        <authorList>
            <person name="Mendez C."/>
            <person name="Richter M."/>
            <person name="Ferrer M."/>
            <person name="Sanchez J."/>
        </authorList>
    </citation>
    <scope>NUCLEOTIDE SEQUENCE</scope>
</reference>
<reference evidence="1" key="2">
    <citation type="journal article" date="2014" name="ISME J.">
        <title>Microbial stratification in low pH oxic and suboxic macroscopic growths along an acid mine drainage.</title>
        <authorList>
            <person name="Mendez-Garcia C."/>
            <person name="Mesa V."/>
            <person name="Sprenger R.R."/>
            <person name="Richter M."/>
            <person name="Diez M.S."/>
            <person name="Solano J."/>
            <person name="Bargiela R."/>
            <person name="Golyshina O.V."/>
            <person name="Manteca A."/>
            <person name="Ramos J.L."/>
            <person name="Gallego J.R."/>
            <person name="Llorente I."/>
            <person name="Martins Dos Santos V.A."/>
            <person name="Jensen O.N."/>
            <person name="Pelaez A.I."/>
            <person name="Sanchez J."/>
            <person name="Ferrer M."/>
        </authorList>
    </citation>
    <scope>NUCLEOTIDE SEQUENCE</scope>
</reference>